<accession>A0A6S6VZP1</accession>
<protein>
    <submittedName>
        <fullName evidence="1">Uncharacterized protein</fullName>
    </submittedName>
</protein>
<sequence length="251" mass="28108">MYVENAARRLEEVSNKPSVSNGIQSTESKSKYLNSTQLFELNKIPVNQPTTPPLRNSQPYLPPKQNGCADPTAHLHTLDCMHTITPINPPHHPYLPKTKTPLLPQLFLAPLHSKTTALSHPSQAPKPASAPLHMPVCIVDQIRCQYERFLEEQKQKYGRLKWEMRDNVVGLEKDGTHEQEGEGQEDASGNAVVKAKVEEDKGKIEDVEMEDMVDRLIYAKVGVDENDSVVDMLMEDACNLQLTTPGQGTEY</sequence>
<dbReference type="AlphaFoldDB" id="A0A6S6VZP1"/>
<organism evidence="1 2">
    <name type="scientific">Pyrenophora teres f. teres</name>
    <dbReference type="NCBI Taxonomy" id="97479"/>
    <lineage>
        <taxon>Eukaryota</taxon>
        <taxon>Fungi</taxon>
        <taxon>Dikarya</taxon>
        <taxon>Ascomycota</taxon>
        <taxon>Pezizomycotina</taxon>
        <taxon>Dothideomycetes</taxon>
        <taxon>Pleosporomycetidae</taxon>
        <taxon>Pleosporales</taxon>
        <taxon>Pleosporineae</taxon>
        <taxon>Pleosporaceae</taxon>
        <taxon>Pyrenophora</taxon>
    </lineage>
</organism>
<evidence type="ECO:0000313" key="1">
    <source>
        <dbReference type="EMBL" id="CAE7030740.1"/>
    </source>
</evidence>
<name>A0A6S6VZP1_9PLEO</name>
<proteinExistence type="predicted"/>
<dbReference type="Proteomes" id="UP000472372">
    <property type="component" value="Chromosome 4"/>
</dbReference>
<reference evidence="1" key="1">
    <citation type="submission" date="2021-02" db="EMBL/GenBank/DDBJ databases">
        <authorList>
            <person name="Syme A R."/>
            <person name="Syme A R."/>
            <person name="Moolhuijzen P."/>
        </authorList>
    </citation>
    <scope>NUCLEOTIDE SEQUENCE</scope>
    <source>
        <strain evidence="1">W1-1</strain>
    </source>
</reference>
<dbReference type="EMBL" id="HG992980">
    <property type="protein sequence ID" value="CAE7030740.1"/>
    <property type="molecule type" value="Genomic_DNA"/>
</dbReference>
<gene>
    <name evidence="1" type="ORF">PTTW11_04634</name>
</gene>
<evidence type="ECO:0000313" key="2">
    <source>
        <dbReference type="Proteomes" id="UP000472372"/>
    </source>
</evidence>